<dbReference type="EMBL" id="JOJP01000001">
    <property type="protein sequence ID" value="KEI70132.1"/>
    <property type="molecule type" value="Genomic_DNA"/>
</dbReference>
<protein>
    <submittedName>
        <fullName evidence="1">Uncharacterized protein</fullName>
    </submittedName>
</protein>
<organism evidence="1 2">
    <name type="scientific">Endozoicomonas elysicola</name>
    <dbReference type="NCBI Taxonomy" id="305900"/>
    <lineage>
        <taxon>Bacteria</taxon>
        <taxon>Pseudomonadati</taxon>
        <taxon>Pseudomonadota</taxon>
        <taxon>Gammaproteobacteria</taxon>
        <taxon>Oceanospirillales</taxon>
        <taxon>Endozoicomonadaceae</taxon>
        <taxon>Endozoicomonas</taxon>
    </lineage>
</organism>
<evidence type="ECO:0000313" key="1">
    <source>
        <dbReference type="EMBL" id="KEI70132.1"/>
    </source>
</evidence>
<evidence type="ECO:0000313" key="2">
    <source>
        <dbReference type="Proteomes" id="UP000027997"/>
    </source>
</evidence>
<dbReference type="Proteomes" id="UP000027997">
    <property type="component" value="Unassembled WGS sequence"/>
</dbReference>
<name>A0A081K7K6_9GAMM</name>
<reference evidence="1 2" key="1">
    <citation type="submission" date="2014-06" db="EMBL/GenBank/DDBJ databases">
        <title>Whole Genome Sequences of Three Symbiotic Endozoicomonas Bacteria.</title>
        <authorList>
            <person name="Neave M.J."/>
            <person name="Apprill A."/>
            <person name="Voolstra C.R."/>
        </authorList>
    </citation>
    <scope>NUCLEOTIDE SEQUENCE [LARGE SCALE GENOMIC DNA]</scope>
    <source>
        <strain evidence="1 2">DSM 22380</strain>
    </source>
</reference>
<sequence>MISTNYQNPSPAHSSQIEDNNEIASNLVHQLKSQLGQRSNPVEQKKVLDRVCELLNQGQHPQSYLRLSVGSGSRIQPVTLPPHSPEYNNESPTLAPQISQEDKDLLTHHRMTILDGLTANPELLNGLIEACEQEKIFITTSYIKAKTTPIDQARKLLNDLPKQPGNSASKVIEFFKQQSWI</sequence>
<dbReference type="Gene3D" id="1.10.533.10">
    <property type="entry name" value="Death Domain, Fas"/>
    <property type="match status" value="1"/>
</dbReference>
<dbReference type="RefSeq" id="WP_020584126.1">
    <property type="nucleotide sequence ID" value="NZ_JOJP01000001.1"/>
</dbReference>
<proteinExistence type="predicted"/>
<accession>A0A081K7K6</accession>
<dbReference type="AlphaFoldDB" id="A0A081K7K6"/>
<gene>
    <name evidence="1" type="ORF">GV64_04650</name>
</gene>
<comment type="caution">
    <text evidence="1">The sequence shown here is derived from an EMBL/GenBank/DDBJ whole genome shotgun (WGS) entry which is preliminary data.</text>
</comment>
<keyword evidence="2" id="KW-1185">Reference proteome</keyword>
<dbReference type="InterPro" id="IPR011029">
    <property type="entry name" value="DEATH-like_dom_sf"/>
</dbReference>